<protein>
    <submittedName>
        <fullName evidence="1">Uncharacterized protein</fullName>
    </submittedName>
</protein>
<gene>
    <name evidence="1" type="ORF">LCGC14_1203730</name>
</gene>
<proteinExistence type="predicted"/>
<evidence type="ECO:0000313" key="1">
    <source>
        <dbReference type="EMBL" id="KKM93909.1"/>
    </source>
</evidence>
<reference evidence="1" key="1">
    <citation type="journal article" date="2015" name="Nature">
        <title>Complex archaea that bridge the gap between prokaryotes and eukaryotes.</title>
        <authorList>
            <person name="Spang A."/>
            <person name="Saw J.H."/>
            <person name="Jorgensen S.L."/>
            <person name="Zaremba-Niedzwiedzka K."/>
            <person name="Martijn J."/>
            <person name="Lind A.E."/>
            <person name="van Eijk R."/>
            <person name="Schleper C."/>
            <person name="Guy L."/>
            <person name="Ettema T.J."/>
        </authorList>
    </citation>
    <scope>NUCLEOTIDE SEQUENCE</scope>
</reference>
<name>A0A0F9LG64_9ZZZZ</name>
<dbReference type="AlphaFoldDB" id="A0A0F9LG64"/>
<comment type="caution">
    <text evidence="1">The sequence shown here is derived from an EMBL/GenBank/DDBJ whole genome shotgun (WGS) entry which is preliminary data.</text>
</comment>
<sequence>MKINIEPTPEGYEGIAKMFVQDVLGRLDVADAEDSRVLLENVVSISVYLAVNHPHLYEKFDKWLKEK</sequence>
<dbReference type="EMBL" id="LAZR01006210">
    <property type="protein sequence ID" value="KKM93909.1"/>
    <property type="molecule type" value="Genomic_DNA"/>
</dbReference>
<accession>A0A0F9LG64</accession>
<organism evidence="1">
    <name type="scientific">marine sediment metagenome</name>
    <dbReference type="NCBI Taxonomy" id="412755"/>
    <lineage>
        <taxon>unclassified sequences</taxon>
        <taxon>metagenomes</taxon>
        <taxon>ecological metagenomes</taxon>
    </lineage>
</organism>